<sequence length="290" mass="33503">MSSSVTPQDTESSQLVPSVYIPPEIFLSIVEGAVELAEHDAFTDVMQWELGALNGINASHRLVLNPLWYETLHRYRARCLKRFELLRTLTRVSRQARMMIHQRFPRIEQSLQMAGSRPCFSLTWICPRFDVFVLRMDLGNTHLQEALLNPLVMVPDLPLINSVQIAAFQYMWGLLEMTPRHVEAVLRFPNLRILTTYSVRFRQPSSDGPPPMGTVLPIEVSLFPILKSWVAVEGHSLNDLCNLWGPLWGRGIRVMVSEYNRNSQYHPAVEFLGTREGLRMRFVDRDYVYF</sequence>
<keyword evidence="2" id="KW-1185">Reference proteome</keyword>
<name>A0A1B7YVN1_COLHI</name>
<accession>A0A1B7YVN1</accession>
<proteinExistence type="predicted"/>
<protein>
    <submittedName>
        <fullName evidence="1">Uncharacterized protein</fullName>
    </submittedName>
</protein>
<dbReference type="GeneID" id="28860373"/>
<dbReference type="EMBL" id="LTAN01000001">
    <property type="protein sequence ID" value="OBR16111.1"/>
    <property type="molecule type" value="Genomic_DNA"/>
</dbReference>
<evidence type="ECO:0000313" key="2">
    <source>
        <dbReference type="Proteomes" id="UP000092177"/>
    </source>
</evidence>
<organism evidence="1 2">
    <name type="scientific">Colletotrichum higginsianum (strain IMI 349063)</name>
    <name type="common">Crucifer anthracnose fungus</name>
    <dbReference type="NCBI Taxonomy" id="759273"/>
    <lineage>
        <taxon>Eukaryota</taxon>
        <taxon>Fungi</taxon>
        <taxon>Dikarya</taxon>
        <taxon>Ascomycota</taxon>
        <taxon>Pezizomycotina</taxon>
        <taxon>Sordariomycetes</taxon>
        <taxon>Hypocreomycetidae</taxon>
        <taxon>Glomerellales</taxon>
        <taxon>Glomerellaceae</taxon>
        <taxon>Colletotrichum</taxon>
        <taxon>Colletotrichum destructivum species complex</taxon>
    </lineage>
</organism>
<evidence type="ECO:0000313" key="1">
    <source>
        <dbReference type="EMBL" id="OBR16111.1"/>
    </source>
</evidence>
<gene>
    <name evidence="1" type="ORF">CH63R_01291</name>
</gene>
<dbReference type="AlphaFoldDB" id="A0A1B7YVN1"/>
<reference evidence="2" key="1">
    <citation type="journal article" date="2017" name="BMC Genomics">
        <title>Gapless genome assembly of Colletotrichum higginsianum reveals chromosome structure and association of transposable elements with secondary metabolite gene clusters.</title>
        <authorList>
            <person name="Dallery J.-F."/>
            <person name="Lapalu N."/>
            <person name="Zampounis A."/>
            <person name="Pigne S."/>
            <person name="Luyten I."/>
            <person name="Amselem J."/>
            <person name="Wittenberg A.H.J."/>
            <person name="Zhou S."/>
            <person name="de Queiroz M.V."/>
            <person name="Robin G.P."/>
            <person name="Auger A."/>
            <person name="Hainaut M."/>
            <person name="Henrissat B."/>
            <person name="Kim K.-T."/>
            <person name="Lee Y.-H."/>
            <person name="Lespinet O."/>
            <person name="Schwartz D.C."/>
            <person name="Thon M.R."/>
            <person name="O'Connell R.J."/>
        </authorList>
    </citation>
    <scope>NUCLEOTIDE SEQUENCE [LARGE SCALE GENOMIC DNA]</scope>
    <source>
        <strain evidence="2">IMI 349063</strain>
    </source>
</reference>
<dbReference type="VEuPathDB" id="FungiDB:CH63R_01291"/>
<comment type="caution">
    <text evidence="1">The sequence shown here is derived from an EMBL/GenBank/DDBJ whole genome shotgun (WGS) entry which is preliminary data.</text>
</comment>
<dbReference type="Proteomes" id="UP000092177">
    <property type="component" value="Chromosome 1"/>
</dbReference>
<dbReference type="KEGG" id="chig:CH63R_01291"/>
<dbReference type="RefSeq" id="XP_018164628.1">
    <property type="nucleotide sequence ID" value="XM_018296266.1"/>
</dbReference>